<evidence type="ECO:0000256" key="4">
    <source>
        <dbReference type="ARBA" id="ARBA00023002"/>
    </source>
</evidence>
<reference evidence="6 7" key="1">
    <citation type="submission" date="2019-02" db="EMBL/GenBank/DDBJ databases">
        <title>Deep-cultivation of Planctomycetes and their phenomic and genomic characterization uncovers novel biology.</title>
        <authorList>
            <person name="Wiegand S."/>
            <person name="Jogler M."/>
            <person name="Boedeker C."/>
            <person name="Pinto D."/>
            <person name="Vollmers J."/>
            <person name="Rivas-Marin E."/>
            <person name="Kohn T."/>
            <person name="Peeters S.H."/>
            <person name="Heuer A."/>
            <person name="Rast P."/>
            <person name="Oberbeckmann S."/>
            <person name="Bunk B."/>
            <person name="Jeske O."/>
            <person name="Meyerdierks A."/>
            <person name="Storesund J.E."/>
            <person name="Kallscheuer N."/>
            <person name="Luecker S."/>
            <person name="Lage O.M."/>
            <person name="Pohl T."/>
            <person name="Merkel B.J."/>
            <person name="Hornburger P."/>
            <person name="Mueller R.-W."/>
            <person name="Bruemmer F."/>
            <person name="Labrenz M."/>
            <person name="Spormann A.M."/>
            <person name="Op Den Camp H."/>
            <person name="Overmann J."/>
            <person name="Amann R."/>
            <person name="Jetten M.S.M."/>
            <person name="Mascher T."/>
            <person name="Medema M.H."/>
            <person name="Devos D.P."/>
            <person name="Kaster A.-K."/>
            <person name="Ovreas L."/>
            <person name="Rohde M."/>
            <person name="Galperin M.Y."/>
            <person name="Jogler C."/>
        </authorList>
    </citation>
    <scope>NUCLEOTIDE SEQUENCE [LARGE SCALE GENOMIC DNA]</scope>
    <source>
        <strain evidence="6 7">Pan54</strain>
    </source>
</reference>
<dbReference type="PANTHER" id="PTHR43408:SF2">
    <property type="entry name" value="FMN REDUCTASE (NADPH)"/>
    <property type="match status" value="1"/>
</dbReference>
<dbReference type="InterPro" id="IPR005025">
    <property type="entry name" value="FMN_Rdtase-like_dom"/>
</dbReference>
<keyword evidence="7" id="KW-1185">Reference proteome</keyword>
<comment type="caution">
    <text evidence="6">The sequence shown here is derived from an EMBL/GenBank/DDBJ whole genome shotgun (WGS) entry which is preliminary data.</text>
</comment>
<dbReference type="Gene3D" id="3.40.50.360">
    <property type="match status" value="1"/>
</dbReference>
<organism evidence="6 7">
    <name type="scientific">Rubinisphaera italica</name>
    <dbReference type="NCBI Taxonomy" id="2527969"/>
    <lineage>
        <taxon>Bacteria</taxon>
        <taxon>Pseudomonadati</taxon>
        <taxon>Planctomycetota</taxon>
        <taxon>Planctomycetia</taxon>
        <taxon>Planctomycetales</taxon>
        <taxon>Planctomycetaceae</taxon>
        <taxon>Rubinisphaera</taxon>
    </lineage>
</organism>
<proteinExistence type="inferred from homology"/>
<comment type="similarity">
    <text evidence="1">Belongs to the SsuE family.</text>
</comment>
<accession>A0A5C5XNH4</accession>
<dbReference type="RefSeq" id="WP_146505692.1">
    <property type="nucleotide sequence ID" value="NZ_SJPG01000001.1"/>
</dbReference>
<evidence type="ECO:0000259" key="5">
    <source>
        <dbReference type="Pfam" id="PF03358"/>
    </source>
</evidence>
<dbReference type="EC" id="1.5.1.45" evidence="6"/>
<protein>
    <submittedName>
        <fullName evidence="6">NAD(P)H-dependent FAD/FMN reductase</fullName>
        <ecNumber evidence="6">1.5.1.45</ecNumber>
    </submittedName>
</protein>
<evidence type="ECO:0000256" key="3">
    <source>
        <dbReference type="ARBA" id="ARBA00022643"/>
    </source>
</evidence>
<keyword evidence="2" id="KW-0285">Flavoprotein</keyword>
<evidence type="ECO:0000313" key="7">
    <source>
        <dbReference type="Proteomes" id="UP000316095"/>
    </source>
</evidence>
<feature type="domain" description="NADPH-dependent FMN reductase-like" evidence="5">
    <location>
        <begin position="3"/>
        <end position="142"/>
    </location>
</feature>
<evidence type="ECO:0000256" key="1">
    <source>
        <dbReference type="ARBA" id="ARBA00005990"/>
    </source>
</evidence>
<dbReference type="SUPFAM" id="SSF52218">
    <property type="entry name" value="Flavoproteins"/>
    <property type="match status" value="1"/>
</dbReference>
<evidence type="ECO:0000313" key="6">
    <source>
        <dbReference type="EMBL" id="TWT63923.1"/>
    </source>
</evidence>
<dbReference type="OrthoDB" id="9814010at2"/>
<sequence length="175" mass="19203">MYLVIACSLKSTSKSRLLAEAAERSLHSLGREVELINLRDFPLPFCDAEGAYADPHVATLSKKIIEAEGILIACPIYNYGVNAALKNLIELTGQNWQEKVIGFLCAAGGTGSYMSIMGLANSLMLDFRCLILPKFVYATGNDFDETRISDEGVEQRISELGHTMIRISSALRENP</sequence>
<dbReference type="Proteomes" id="UP000316095">
    <property type="component" value="Unassembled WGS sequence"/>
</dbReference>
<dbReference type="AlphaFoldDB" id="A0A5C5XNH4"/>
<dbReference type="InterPro" id="IPR029039">
    <property type="entry name" value="Flavoprotein-like_sf"/>
</dbReference>
<keyword evidence="4 6" id="KW-0560">Oxidoreductase</keyword>
<dbReference type="EMBL" id="SJPG01000001">
    <property type="protein sequence ID" value="TWT63923.1"/>
    <property type="molecule type" value="Genomic_DNA"/>
</dbReference>
<dbReference type="GO" id="GO:0016491">
    <property type="term" value="F:oxidoreductase activity"/>
    <property type="evidence" value="ECO:0007669"/>
    <property type="project" value="UniProtKB-KW"/>
</dbReference>
<keyword evidence="3" id="KW-0288">FMN</keyword>
<evidence type="ECO:0000256" key="2">
    <source>
        <dbReference type="ARBA" id="ARBA00022630"/>
    </source>
</evidence>
<dbReference type="Pfam" id="PF03358">
    <property type="entry name" value="FMN_red"/>
    <property type="match status" value="1"/>
</dbReference>
<dbReference type="PANTHER" id="PTHR43408">
    <property type="entry name" value="FMN REDUCTASE (NADPH)"/>
    <property type="match status" value="1"/>
</dbReference>
<dbReference type="InterPro" id="IPR051814">
    <property type="entry name" value="NAD(P)H-dep_FMN_reductase"/>
</dbReference>
<gene>
    <name evidence="6" type="ORF">Pan54_46820</name>
</gene>
<name>A0A5C5XNH4_9PLAN</name>